<protein>
    <submittedName>
        <fullName evidence="2">Uncharacterized protein</fullName>
    </submittedName>
</protein>
<dbReference type="EMBL" id="AP028947">
    <property type="protein sequence ID" value="BET27168.1"/>
    <property type="molecule type" value="Genomic_DNA"/>
</dbReference>
<evidence type="ECO:0000256" key="1">
    <source>
        <dbReference type="SAM" id="MobiDB-lite"/>
    </source>
</evidence>
<accession>A0AA86J194</accession>
<feature type="compositionally biased region" description="Basic and acidic residues" evidence="1">
    <location>
        <begin position="1"/>
        <end position="34"/>
    </location>
</feature>
<gene>
    <name evidence="2" type="ORF">RGQ30_26690</name>
</gene>
<proteinExistence type="predicted"/>
<sequence>MEKQWEKSSSNDRSNDEGNEERSFQSIGKESRGDQDDDLEESGQDQDNNRADMDSNGQNKSLSNMAYNWVSFVQHKAKAVKAYEQYISDAEEAGETECAELFRKACKADLEQLGQARNHLSAVLRETENAE</sequence>
<dbReference type="KEGG" id="lto:RGQ30_26690"/>
<feature type="region of interest" description="Disordered" evidence="1">
    <location>
        <begin position="1"/>
        <end position="61"/>
    </location>
</feature>
<name>A0AA86J194_9BURK</name>
<dbReference type="Proteomes" id="UP001329151">
    <property type="component" value="Chromosome"/>
</dbReference>
<evidence type="ECO:0000313" key="3">
    <source>
        <dbReference type="Proteomes" id="UP001329151"/>
    </source>
</evidence>
<keyword evidence="3" id="KW-1185">Reference proteome</keyword>
<dbReference type="RefSeq" id="WP_338284508.1">
    <property type="nucleotide sequence ID" value="NZ_AP028947.1"/>
</dbReference>
<feature type="compositionally biased region" description="Acidic residues" evidence="1">
    <location>
        <begin position="35"/>
        <end position="44"/>
    </location>
</feature>
<reference evidence="2 3" key="1">
    <citation type="submission" date="2023-10" db="EMBL/GenBank/DDBJ databases">
        <title>Complete Genome Sequence of Limnobacter thiooxidans CS-K2T, Isolated from freshwater lake sediments in Bavaria, Germany.</title>
        <authorList>
            <person name="Naruki M."/>
            <person name="Watanabe A."/>
            <person name="Warashina T."/>
            <person name="Morita T."/>
            <person name="Arakawa K."/>
        </authorList>
    </citation>
    <scope>NUCLEOTIDE SEQUENCE [LARGE SCALE GENOMIC DNA]</scope>
    <source>
        <strain evidence="2 3">CS-K2</strain>
    </source>
</reference>
<evidence type="ECO:0000313" key="2">
    <source>
        <dbReference type="EMBL" id="BET27168.1"/>
    </source>
</evidence>
<dbReference type="AlphaFoldDB" id="A0AA86J194"/>
<organism evidence="2 3">
    <name type="scientific">Limnobacter thiooxidans</name>
    <dbReference type="NCBI Taxonomy" id="131080"/>
    <lineage>
        <taxon>Bacteria</taxon>
        <taxon>Pseudomonadati</taxon>
        <taxon>Pseudomonadota</taxon>
        <taxon>Betaproteobacteria</taxon>
        <taxon>Burkholderiales</taxon>
        <taxon>Burkholderiaceae</taxon>
        <taxon>Limnobacter</taxon>
    </lineage>
</organism>